<dbReference type="PANTHER" id="PTHR33480">
    <property type="entry name" value="SET DOMAIN-CONTAINING PROTEIN-RELATED"/>
    <property type="match status" value="1"/>
</dbReference>
<organism evidence="2">
    <name type="scientific">Anoplophora glabripennis</name>
    <name type="common">Asian longhorn beetle</name>
    <name type="synonym">Anoplophora nobilis</name>
    <dbReference type="NCBI Taxonomy" id="217634"/>
    <lineage>
        <taxon>Eukaryota</taxon>
        <taxon>Metazoa</taxon>
        <taxon>Ecdysozoa</taxon>
        <taxon>Arthropoda</taxon>
        <taxon>Hexapoda</taxon>
        <taxon>Insecta</taxon>
        <taxon>Pterygota</taxon>
        <taxon>Neoptera</taxon>
        <taxon>Endopterygota</taxon>
        <taxon>Coleoptera</taxon>
        <taxon>Polyphaga</taxon>
        <taxon>Cucujiformia</taxon>
        <taxon>Chrysomeloidea</taxon>
        <taxon>Cerambycidae</taxon>
        <taxon>Lamiinae</taxon>
        <taxon>Lamiini</taxon>
        <taxon>Anoplophora</taxon>
    </lineage>
</organism>
<dbReference type="PANTHER" id="PTHR33480:SF1">
    <property type="entry name" value="TYR RECOMBINASE DOMAIN-CONTAINING PROTEIN"/>
    <property type="match status" value="1"/>
</dbReference>
<proteinExistence type="predicted"/>
<evidence type="ECO:0000313" key="2">
    <source>
        <dbReference type="EMBL" id="JAB64693.1"/>
    </source>
</evidence>
<accession>V5GWQ4</accession>
<dbReference type="AlphaFoldDB" id="V5GWQ4"/>
<reference evidence="2" key="1">
    <citation type="submission" date="2013-07" db="EMBL/GenBank/DDBJ databases">
        <title>Midgut Transcriptome Profiling of Anoplphora glabripennis, a Lignocellulose Degrading, Wood-Boring Cerambycid.</title>
        <authorList>
            <person name="Scully E.D."/>
            <person name="Hoover K."/>
            <person name="Carlson J.E."/>
            <person name="Tien M."/>
            <person name="Geib S.M."/>
        </authorList>
    </citation>
    <scope>NUCLEOTIDE SEQUENCE</scope>
</reference>
<protein>
    <submittedName>
        <fullName evidence="2">Uncharacterized protein</fullName>
    </submittedName>
</protein>
<name>V5GWQ4_ANOGL</name>
<feature type="region of interest" description="Disordered" evidence="1">
    <location>
        <begin position="378"/>
        <end position="401"/>
    </location>
</feature>
<feature type="compositionally biased region" description="Polar residues" evidence="1">
    <location>
        <begin position="381"/>
        <end position="394"/>
    </location>
</feature>
<evidence type="ECO:0000256" key="1">
    <source>
        <dbReference type="SAM" id="MobiDB-lite"/>
    </source>
</evidence>
<dbReference type="EMBL" id="GALX01003773">
    <property type="protein sequence ID" value="JAB64693.1"/>
    <property type="molecule type" value="Transcribed_RNA"/>
</dbReference>
<sequence length="511" mass="58509">MLCCLIILSANSWNKKYKLQKDHETISRLRLLDKLLIAMRSVSPHVKQLSDVFKPQLYEQVVIAINEVAKFKYEDSSYCAPGTALGLGGLLKKVSEIYKIKLIAEDNTNEITNLNNFLTIFNHEISNDVNRTVRENICETKRRKSVILPKTEDIKKLSDYLHSNVMKYKKICKESCTLFNYKQLASYLLTDIQVFNRKRAGELERLLIGDYNAQLSQPDSPGYVCVEIRGKLMRSVPLLVSEFNNNCIKLLLQCRSQLGIREENPYVFALPSADDRFKYIRACNLLCQYSAECGVSEPNLLRGTLLRKHAATYASQLNFNDSQVQNLADHLGHETKIFREIYSQPIIKKQLSVAKFLEDAGGWNEGDINYSDFSVEETMEPDNNNLTSEPSTTSNKRRASVIDEDCPESKRFLFSEGLENTTLRTPVNFVIPERTSSGRHSWSDEEKDIVRKLFSKHIQTKTTPSFYEVSMARDSAEELQCVNETQILGCVNNIISKEKRKLFSEDKKQGK</sequence>